<dbReference type="Pfam" id="PF13456">
    <property type="entry name" value="RVT_3"/>
    <property type="match status" value="1"/>
</dbReference>
<dbReference type="PANTHER" id="PTHR47723:SF7">
    <property type="entry name" value="RNASE H FAMILY PROTEIN"/>
    <property type="match status" value="1"/>
</dbReference>
<dbReference type="InterPro" id="IPR012337">
    <property type="entry name" value="RNaseH-like_sf"/>
</dbReference>
<dbReference type="EMBL" id="CP133623">
    <property type="protein sequence ID" value="WMV57918.1"/>
    <property type="molecule type" value="Genomic_DNA"/>
</dbReference>
<dbReference type="GO" id="GO:0004523">
    <property type="term" value="F:RNA-DNA hybrid ribonuclease activity"/>
    <property type="evidence" value="ECO:0007669"/>
    <property type="project" value="InterPro"/>
</dbReference>
<sequence length="95" mass="10827">MDSKWGWSTICLIAENYKPRITSIVVYWTRPQGNIWKLNTNGSFMPGQRLAGIGGIVRETNGKMVMTFAKFTQFSTNNSCELQEALHGIEWCHDN</sequence>
<feature type="domain" description="RNase H type-1" evidence="1">
    <location>
        <begin position="39"/>
        <end position="93"/>
    </location>
</feature>
<dbReference type="InterPro" id="IPR036397">
    <property type="entry name" value="RNaseH_sf"/>
</dbReference>
<organism evidence="2 3">
    <name type="scientific">Solanum verrucosum</name>
    <dbReference type="NCBI Taxonomy" id="315347"/>
    <lineage>
        <taxon>Eukaryota</taxon>
        <taxon>Viridiplantae</taxon>
        <taxon>Streptophyta</taxon>
        <taxon>Embryophyta</taxon>
        <taxon>Tracheophyta</taxon>
        <taxon>Spermatophyta</taxon>
        <taxon>Magnoliopsida</taxon>
        <taxon>eudicotyledons</taxon>
        <taxon>Gunneridae</taxon>
        <taxon>Pentapetalae</taxon>
        <taxon>asterids</taxon>
        <taxon>lamiids</taxon>
        <taxon>Solanales</taxon>
        <taxon>Solanaceae</taxon>
        <taxon>Solanoideae</taxon>
        <taxon>Solaneae</taxon>
        <taxon>Solanum</taxon>
    </lineage>
</organism>
<dbReference type="SUPFAM" id="SSF53098">
    <property type="entry name" value="Ribonuclease H-like"/>
    <property type="match status" value="1"/>
</dbReference>
<evidence type="ECO:0000259" key="1">
    <source>
        <dbReference type="Pfam" id="PF13456"/>
    </source>
</evidence>
<keyword evidence="3" id="KW-1185">Reference proteome</keyword>
<gene>
    <name evidence="2" type="ORF">MTR67_051303</name>
</gene>
<reference evidence="2" key="1">
    <citation type="submission" date="2023-08" db="EMBL/GenBank/DDBJ databases">
        <title>A de novo genome assembly of Solanum verrucosum Schlechtendal, a Mexican diploid species geographically isolated from the other diploid A-genome species in potato relatives.</title>
        <authorList>
            <person name="Hosaka K."/>
        </authorList>
    </citation>
    <scope>NUCLEOTIDE SEQUENCE</scope>
    <source>
        <tissue evidence="2">Young leaves</tissue>
    </source>
</reference>
<accession>A0AAF1A200</accession>
<dbReference type="InterPro" id="IPR002156">
    <property type="entry name" value="RNaseH_domain"/>
</dbReference>
<dbReference type="AlphaFoldDB" id="A0AAF1A200"/>
<dbReference type="GO" id="GO:0003676">
    <property type="term" value="F:nucleic acid binding"/>
    <property type="evidence" value="ECO:0007669"/>
    <property type="project" value="InterPro"/>
</dbReference>
<protein>
    <recommendedName>
        <fullName evidence="1">RNase H type-1 domain-containing protein</fullName>
    </recommendedName>
</protein>
<proteinExistence type="predicted"/>
<dbReference type="Gene3D" id="3.30.420.10">
    <property type="entry name" value="Ribonuclease H-like superfamily/Ribonuclease H"/>
    <property type="match status" value="1"/>
</dbReference>
<dbReference type="InterPro" id="IPR053151">
    <property type="entry name" value="RNase_H-like"/>
</dbReference>
<name>A0AAF1A200_SOLVR</name>
<evidence type="ECO:0000313" key="2">
    <source>
        <dbReference type="EMBL" id="WMV57918.1"/>
    </source>
</evidence>
<dbReference type="Proteomes" id="UP001234989">
    <property type="component" value="Chromosome 12"/>
</dbReference>
<dbReference type="PANTHER" id="PTHR47723">
    <property type="entry name" value="OS05G0353850 PROTEIN"/>
    <property type="match status" value="1"/>
</dbReference>
<evidence type="ECO:0000313" key="3">
    <source>
        <dbReference type="Proteomes" id="UP001234989"/>
    </source>
</evidence>